<dbReference type="InterPro" id="IPR011006">
    <property type="entry name" value="CheY-like_superfamily"/>
</dbReference>
<dbReference type="PROSITE" id="PS50113">
    <property type="entry name" value="PAC"/>
    <property type="match status" value="7"/>
</dbReference>
<keyword evidence="7" id="KW-0175">Coiled coil</keyword>
<dbReference type="EMBL" id="JAGKQQ010000001">
    <property type="protein sequence ID" value="MBP3960175.1"/>
    <property type="molecule type" value="Genomic_DNA"/>
</dbReference>
<dbReference type="SUPFAM" id="SSF47384">
    <property type="entry name" value="Homodimeric domain of signal transducing histidine kinase"/>
    <property type="match status" value="1"/>
</dbReference>
<reference evidence="12 13" key="1">
    <citation type="submission" date="2021-04" db="EMBL/GenBank/DDBJ databases">
        <authorList>
            <person name="Ivanova A."/>
        </authorList>
    </citation>
    <scope>NUCLEOTIDE SEQUENCE [LARGE SCALE GENOMIC DNA]</scope>
    <source>
        <strain evidence="12 13">G18</strain>
    </source>
</reference>
<dbReference type="SMART" id="SM00086">
    <property type="entry name" value="PAC"/>
    <property type="match status" value="7"/>
</dbReference>
<feature type="domain" description="Response regulatory" evidence="9">
    <location>
        <begin position="1405"/>
        <end position="1521"/>
    </location>
</feature>
<dbReference type="InterPro" id="IPR052162">
    <property type="entry name" value="Sensor_kinase/Photoreceptor"/>
</dbReference>
<feature type="domain" description="Histidine kinase" evidence="8">
    <location>
        <begin position="1163"/>
        <end position="1385"/>
    </location>
</feature>
<evidence type="ECO:0000259" key="11">
    <source>
        <dbReference type="PROSITE" id="PS50113"/>
    </source>
</evidence>
<dbReference type="PROSITE" id="PS50112">
    <property type="entry name" value="PAS"/>
    <property type="match status" value="8"/>
</dbReference>
<evidence type="ECO:0000259" key="10">
    <source>
        <dbReference type="PROSITE" id="PS50112"/>
    </source>
</evidence>
<sequence>MPADSYRLLVEAATDLALVALDPTGHIVTWNTGAERLTGYPREEAVGRPFAFLAPTDAEAEQRERTFRAALKYGRVEEYGRWMGKEGSAFAARCVITVLVDGANHIGFAVALRAENPAPVPPARVGLEAELHRLRVIVDHTVDGVVVADTDGNLLEWNPAALRMHGYADQGEVRRHLSTFADTFVLSRLGEPPLPCSEWPMAKLMRGEAVGCELQVRRTDTGGEWIIRYDGTVVPDPISGAGLVVLTLHDVTEQRRAEADSLRAAEMLRAVADGTTDAVFVKDRAGKYLLCNEAGARFVGKPVGEILGKDDAALFEPESARRVMDRDRRVMESGRTETEEEILTAIGVTRAYQATKAPYRDATGAVIGLIGVSRDVTERKRAEEALVLFRALVDRTTDGIEVIDPETGRFLDVNEKACLIHGYSRDEYLARAVADVDPLVAARSWREVAGAVGPNETSTFESRRQRKDGSTFPVEIRANRVRLDREYLVAVVRDFTKRKRAEESLERAHALLRTLIDALPDAIWTKGADGRFAVSNRAHNEMVGAGSESDLGGKTVFDVHPPHLAQQYHEDDLRVLRDGATVFNKEELVRSRDGRDRWYLTVKTPLRDRTGAVTGLVGIRRNIQDLKEAEETLRASEARTKAVIETALDCIVVIDAQGRVLEFNPAAERVFGYTREHVLGLEMAELLIPPEHRAAHRAGILHYLATGEGPVLGCRLELPALRKGGERFVAELSITRNPGAPLTFTGFLRDITDRKHAEEALRQERDRFTRLAAVSPGVIHSFRVRPDGTRCFPYASPGILDIYGVPPEVLAEDASVIGPLLYPEDIEPLQAALAESVRNLSLWHIEHRVRHPIKGEIWIEGWAAPAREPDGGVLWHGVLTDVTERKRAQAELDRRRAELELILDTVPALIFFKDQNHRLVRVNRELARLVGHPRAALEGRTDEELGSPHATRYHRDEDAIMASGQPLLGVIEPLYTATGTRWLQTDKVPYRDAAGRIAGVVGFAVDVTDRRVAEEALRRAQERLSYVISSSPAVLYTLTVEGGRVGGIAWMSENVRGMLGYTPEEVSERAWWAMNMHPEDRARVAADTGADLFANGRVTDEYRFRHRSGQYRWVRSEMRLVRAATGEPVEVVGSWADVTERKQVEEQFRQAQKMEAVGRLAGGVAHDFNNLLTIINGYADLLIGSTPAADPDYKAVTAIAAAGERAAGLTAQLLAFSRKAIIEPKVLDLNEIVSQSARLLARLIGEDITLAAVLTPGLARVKVDPGQIEQAVMNLVVNARDAMPKGGRLTIETRALTVGAGDGAYPDLQPGGYVQLAVSDTGAGMTDEVKTRIFEPFFTTKEQGKGTGLGLATVYGIVKTYGGHIDVYSEVGIGTTFKLLFPAVSQEIARTAAEARPPVPRGAETVLLVEDDAGVRGVAKLALRMYGYEVLEADCGAEAVRIVARHPGPLHLLVTDVVMPGVGGREVAETVRARHPGIKIIYMSGYTDDAVVRHGIVEATDAFLQKPFTPMSLARKAREVLDG</sequence>
<feature type="domain" description="PAC" evidence="11">
    <location>
        <begin position="336"/>
        <end position="388"/>
    </location>
</feature>
<dbReference type="PANTHER" id="PTHR43304:SF1">
    <property type="entry name" value="PAC DOMAIN-CONTAINING PROTEIN"/>
    <property type="match status" value="1"/>
</dbReference>
<dbReference type="PRINTS" id="PR00344">
    <property type="entry name" value="BCTRLSENSOR"/>
</dbReference>
<dbReference type="Gene3D" id="3.40.50.2300">
    <property type="match status" value="1"/>
</dbReference>
<feature type="domain" description="PAS" evidence="10">
    <location>
        <begin position="2"/>
        <end position="74"/>
    </location>
</feature>
<feature type="domain" description="PAS" evidence="10">
    <location>
        <begin position="636"/>
        <end position="707"/>
    </location>
</feature>
<feature type="domain" description="PAC" evidence="11">
    <location>
        <begin position="1098"/>
        <end position="1150"/>
    </location>
</feature>
<keyword evidence="13" id="KW-1185">Reference proteome</keyword>
<feature type="domain" description="PAC" evidence="11">
    <location>
        <begin position="964"/>
        <end position="1019"/>
    </location>
</feature>
<evidence type="ECO:0000256" key="4">
    <source>
        <dbReference type="ARBA" id="ARBA00022679"/>
    </source>
</evidence>
<evidence type="ECO:0000313" key="12">
    <source>
        <dbReference type="EMBL" id="MBP3960175.1"/>
    </source>
</evidence>
<dbReference type="InterPro" id="IPR005467">
    <property type="entry name" value="His_kinase_dom"/>
</dbReference>
<dbReference type="Pfam" id="PF00989">
    <property type="entry name" value="PAS"/>
    <property type="match status" value="2"/>
</dbReference>
<evidence type="ECO:0000256" key="5">
    <source>
        <dbReference type="ARBA" id="ARBA00022777"/>
    </source>
</evidence>
<dbReference type="Gene3D" id="3.30.565.10">
    <property type="entry name" value="Histidine kinase-like ATPase, C-terminal domain"/>
    <property type="match status" value="1"/>
</dbReference>
<dbReference type="InterPro" id="IPR000700">
    <property type="entry name" value="PAS-assoc_C"/>
</dbReference>
<dbReference type="Pfam" id="PF08447">
    <property type="entry name" value="PAS_3"/>
    <property type="match status" value="2"/>
</dbReference>
<dbReference type="InterPro" id="IPR001610">
    <property type="entry name" value="PAC"/>
</dbReference>
<dbReference type="PROSITE" id="PS50110">
    <property type="entry name" value="RESPONSE_REGULATORY"/>
    <property type="match status" value="1"/>
</dbReference>
<feature type="domain" description="PAC" evidence="11">
    <location>
        <begin position="714"/>
        <end position="763"/>
    </location>
</feature>
<feature type="domain" description="PAC" evidence="11">
    <location>
        <begin position="583"/>
        <end position="635"/>
    </location>
</feature>
<feature type="modified residue" description="4-aspartylphosphate" evidence="6">
    <location>
        <position position="1456"/>
    </location>
</feature>
<protein>
    <recommendedName>
        <fullName evidence="2">histidine kinase</fullName>
        <ecNumber evidence="2">2.7.13.3</ecNumber>
    </recommendedName>
</protein>
<dbReference type="InterPro" id="IPR000014">
    <property type="entry name" value="PAS"/>
</dbReference>
<dbReference type="RefSeq" id="WP_210661278.1">
    <property type="nucleotide sequence ID" value="NZ_JAGKQQ010000001.1"/>
</dbReference>
<evidence type="ECO:0000256" key="3">
    <source>
        <dbReference type="ARBA" id="ARBA00022553"/>
    </source>
</evidence>
<dbReference type="Pfam" id="PF02518">
    <property type="entry name" value="HATPase_c"/>
    <property type="match status" value="1"/>
</dbReference>
<evidence type="ECO:0000256" key="1">
    <source>
        <dbReference type="ARBA" id="ARBA00000085"/>
    </source>
</evidence>
<evidence type="ECO:0000259" key="8">
    <source>
        <dbReference type="PROSITE" id="PS50109"/>
    </source>
</evidence>
<dbReference type="InterPro" id="IPR003661">
    <property type="entry name" value="HisK_dim/P_dom"/>
</dbReference>
<dbReference type="SMART" id="SM00448">
    <property type="entry name" value="REC"/>
    <property type="match status" value="1"/>
</dbReference>
<name>A0ABS5C2H0_9BACT</name>
<feature type="domain" description="PAS" evidence="10">
    <location>
        <begin position="264"/>
        <end position="334"/>
    </location>
</feature>
<accession>A0ABS5C2H0</accession>
<feature type="domain" description="PAS" evidence="10">
    <location>
        <begin position="1020"/>
        <end position="1084"/>
    </location>
</feature>
<dbReference type="Pfam" id="PF00072">
    <property type="entry name" value="Response_reg"/>
    <property type="match status" value="1"/>
</dbReference>
<dbReference type="InterPro" id="IPR036097">
    <property type="entry name" value="HisK_dim/P_sf"/>
</dbReference>
<feature type="domain" description="PAC" evidence="11">
    <location>
        <begin position="458"/>
        <end position="507"/>
    </location>
</feature>
<dbReference type="Gene3D" id="1.10.287.130">
    <property type="match status" value="1"/>
</dbReference>
<dbReference type="PROSITE" id="PS50109">
    <property type="entry name" value="HIS_KIN"/>
    <property type="match status" value="1"/>
</dbReference>
<dbReference type="Pfam" id="PF08448">
    <property type="entry name" value="PAS_4"/>
    <property type="match status" value="3"/>
</dbReference>
<feature type="domain" description="PAS" evidence="10">
    <location>
        <begin position="508"/>
        <end position="579"/>
    </location>
</feature>
<feature type="domain" description="PAS" evidence="10">
    <location>
        <begin position="130"/>
        <end position="170"/>
    </location>
</feature>
<keyword evidence="3 6" id="KW-0597">Phosphoprotein</keyword>
<evidence type="ECO:0000256" key="7">
    <source>
        <dbReference type="SAM" id="Coils"/>
    </source>
</evidence>
<dbReference type="Pfam" id="PF13426">
    <property type="entry name" value="PAS_9"/>
    <property type="match status" value="1"/>
</dbReference>
<comment type="caution">
    <text evidence="12">The sequence shown here is derived from an EMBL/GenBank/DDBJ whole genome shotgun (WGS) entry which is preliminary data.</text>
</comment>
<dbReference type="Pfam" id="PF00512">
    <property type="entry name" value="HisKA"/>
    <property type="match status" value="1"/>
</dbReference>
<evidence type="ECO:0000256" key="6">
    <source>
        <dbReference type="PROSITE-ProRule" id="PRU00169"/>
    </source>
</evidence>
<dbReference type="NCBIfam" id="TIGR00229">
    <property type="entry name" value="sensory_box"/>
    <property type="match status" value="8"/>
</dbReference>
<dbReference type="InterPro" id="IPR004358">
    <property type="entry name" value="Sig_transdc_His_kin-like_C"/>
</dbReference>
<evidence type="ECO:0000256" key="2">
    <source>
        <dbReference type="ARBA" id="ARBA00012438"/>
    </source>
</evidence>
<feature type="domain" description="PAC" evidence="11">
    <location>
        <begin position="843"/>
        <end position="894"/>
    </location>
</feature>
<organism evidence="12 13">
    <name type="scientific">Gemmata palustris</name>
    <dbReference type="NCBI Taxonomy" id="2822762"/>
    <lineage>
        <taxon>Bacteria</taxon>
        <taxon>Pseudomonadati</taxon>
        <taxon>Planctomycetota</taxon>
        <taxon>Planctomycetia</taxon>
        <taxon>Gemmatales</taxon>
        <taxon>Gemmataceae</taxon>
        <taxon>Gemmata</taxon>
    </lineage>
</organism>
<dbReference type="SUPFAM" id="SSF55874">
    <property type="entry name" value="ATPase domain of HSP90 chaperone/DNA topoisomerase II/histidine kinase"/>
    <property type="match status" value="1"/>
</dbReference>
<dbReference type="InterPro" id="IPR013655">
    <property type="entry name" value="PAS_fold_3"/>
</dbReference>
<evidence type="ECO:0000259" key="9">
    <source>
        <dbReference type="PROSITE" id="PS50110"/>
    </source>
</evidence>
<keyword evidence="5" id="KW-0418">Kinase</keyword>
<feature type="domain" description="PAS" evidence="10">
    <location>
        <begin position="385"/>
        <end position="431"/>
    </location>
</feature>
<dbReference type="SMART" id="SM00388">
    <property type="entry name" value="HisKA"/>
    <property type="match status" value="1"/>
</dbReference>
<dbReference type="Pfam" id="PF13188">
    <property type="entry name" value="PAS_8"/>
    <property type="match status" value="1"/>
</dbReference>
<dbReference type="InterPro" id="IPR013767">
    <property type="entry name" value="PAS_fold"/>
</dbReference>
<dbReference type="PANTHER" id="PTHR43304">
    <property type="entry name" value="PHYTOCHROME-LIKE PROTEIN CPH1"/>
    <property type="match status" value="1"/>
</dbReference>
<dbReference type="InterPro" id="IPR036890">
    <property type="entry name" value="HATPase_C_sf"/>
</dbReference>
<dbReference type="SUPFAM" id="SSF52172">
    <property type="entry name" value="CheY-like"/>
    <property type="match status" value="1"/>
</dbReference>
<dbReference type="CDD" id="cd00130">
    <property type="entry name" value="PAS"/>
    <property type="match status" value="8"/>
</dbReference>
<comment type="catalytic activity">
    <reaction evidence="1">
        <text>ATP + protein L-histidine = ADP + protein N-phospho-L-histidine.</text>
        <dbReference type="EC" id="2.7.13.3"/>
    </reaction>
</comment>
<dbReference type="InterPro" id="IPR013656">
    <property type="entry name" value="PAS_4"/>
</dbReference>
<keyword evidence="4" id="KW-0808">Transferase</keyword>
<dbReference type="Proteomes" id="UP000676565">
    <property type="component" value="Unassembled WGS sequence"/>
</dbReference>
<dbReference type="SMART" id="SM00387">
    <property type="entry name" value="HATPase_c"/>
    <property type="match status" value="1"/>
</dbReference>
<feature type="domain" description="PAS" evidence="10">
    <location>
        <begin position="895"/>
        <end position="941"/>
    </location>
</feature>
<dbReference type="InterPro" id="IPR003594">
    <property type="entry name" value="HATPase_dom"/>
</dbReference>
<gene>
    <name evidence="12" type="ORF">J8F10_33530</name>
</gene>
<dbReference type="SUPFAM" id="SSF55785">
    <property type="entry name" value="PYP-like sensor domain (PAS domain)"/>
    <property type="match status" value="9"/>
</dbReference>
<dbReference type="Gene3D" id="3.30.450.20">
    <property type="entry name" value="PAS domain"/>
    <property type="match status" value="9"/>
</dbReference>
<dbReference type="SMART" id="SM00091">
    <property type="entry name" value="PAS"/>
    <property type="match status" value="9"/>
</dbReference>
<feature type="coiled-coil region" evidence="7">
    <location>
        <begin position="619"/>
        <end position="646"/>
    </location>
</feature>
<dbReference type="CDD" id="cd00082">
    <property type="entry name" value="HisKA"/>
    <property type="match status" value="1"/>
</dbReference>
<dbReference type="InterPro" id="IPR035965">
    <property type="entry name" value="PAS-like_dom_sf"/>
</dbReference>
<proteinExistence type="predicted"/>
<dbReference type="EC" id="2.7.13.3" evidence="2"/>
<evidence type="ECO:0000313" key="13">
    <source>
        <dbReference type="Proteomes" id="UP000676565"/>
    </source>
</evidence>
<dbReference type="InterPro" id="IPR001789">
    <property type="entry name" value="Sig_transdc_resp-reg_receiver"/>
</dbReference>